<evidence type="ECO:0000256" key="1">
    <source>
        <dbReference type="ARBA" id="ARBA00022729"/>
    </source>
</evidence>
<feature type="domain" description="DUF4352" evidence="2">
    <location>
        <begin position="12"/>
        <end position="132"/>
    </location>
</feature>
<name>A0A7I9WLG3_9MYCO</name>
<keyword evidence="4" id="KW-1185">Reference proteome</keyword>
<dbReference type="Gene3D" id="2.60.40.1240">
    <property type="match status" value="1"/>
</dbReference>
<dbReference type="AlphaFoldDB" id="A0A7I9WLG3"/>
<comment type="caution">
    <text evidence="3">The sequence shown here is derived from an EMBL/GenBank/DDBJ whole genome shotgun (WGS) entry which is preliminary data.</text>
</comment>
<organism evidence="3 4">
    <name type="scientific">Mycolicibacterium murale</name>
    <dbReference type="NCBI Taxonomy" id="182220"/>
    <lineage>
        <taxon>Bacteria</taxon>
        <taxon>Bacillati</taxon>
        <taxon>Actinomycetota</taxon>
        <taxon>Actinomycetes</taxon>
        <taxon>Mycobacteriales</taxon>
        <taxon>Mycobacteriaceae</taxon>
        <taxon>Mycolicibacterium</taxon>
    </lineage>
</organism>
<gene>
    <name evidence="3" type="ORF">MMUR_26600</name>
</gene>
<proteinExistence type="predicted"/>
<protein>
    <recommendedName>
        <fullName evidence="2">DUF4352 domain-containing protein</fullName>
    </recommendedName>
</protein>
<dbReference type="Proteomes" id="UP000465241">
    <property type="component" value="Unassembled WGS sequence"/>
</dbReference>
<evidence type="ECO:0000313" key="4">
    <source>
        <dbReference type="Proteomes" id="UP000465241"/>
    </source>
</evidence>
<keyword evidence="1" id="KW-0732">Signal</keyword>
<sequence length="154" mass="16252">MPAAVEPTVLAGVGEEVRDGKFAFVVTGVERSKVAGDLSNQFMREDAQGEFVSVRMTVTNIGDEAQTFFATNQKLMAAGREYDADGVVAMWTDSTGVEINPGNSIQAVAAFDVPVGAVPELISLHDSAFSGASTCGSEALRRQDKRHNPASSRG</sequence>
<dbReference type="RefSeq" id="WP_246243846.1">
    <property type="nucleotide sequence ID" value="NZ_BAAAMC010000056.1"/>
</dbReference>
<reference evidence="3 4" key="1">
    <citation type="journal article" date="2019" name="Emerg. Microbes Infect.">
        <title>Comprehensive subspecies identification of 175 nontuberculous mycobacteria species based on 7547 genomic profiles.</title>
        <authorList>
            <person name="Matsumoto Y."/>
            <person name="Kinjo T."/>
            <person name="Motooka D."/>
            <person name="Nabeya D."/>
            <person name="Jung N."/>
            <person name="Uechi K."/>
            <person name="Horii T."/>
            <person name="Iida T."/>
            <person name="Fujita J."/>
            <person name="Nakamura S."/>
        </authorList>
    </citation>
    <scope>NUCLEOTIDE SEQUENCE [LARGE SCALE GENOMIC DNA]</scope>
    <source>
        <strain evidence="3 4">JCM 13392</strain>
    </source>
</reference>
<dbReference type="EMBL" id="BLKT01000003">
    <property type="protein sequence ID" value="GFG58524.1"/>
    <property type="molecule type" value="Genomic_DNA"/>
</dbReference>
<dbReference type="Pfam" id="PF11611">
    <property type="entry name" value="DUF4352"/>
    <property type="match status" value="1"/>
</dbReference>
<accession>A0A7I9WLG3</accession>
<evidence type="ECO:0000259" key="2">
    <source>
        <dbReference type="Pfam" id="PF11611"/>
    </source>
</evidence>
<dbReference type="InterPro" id="IPR029051">
    <property type="entry name" value="DUF4352"/>
</dbReference>
<dbReference type="InterPro" id="IPR029050">
    <property type="entry name" value="Immunoprotect_excell_Ig-like"/>
</dbReference>
<evidence type="ECO:0000313" key="3">
    <source>
        <dbReference type="EMBL" id="GFG58524.1"/>
    </source>
</evidence>